<feature type="region of interest" description="Disordered" evidence="1">
    <location>
        <begin position="1"/>
        <end position="34"/>
    </location>
</feature>
<keyword evidence="2" id="KW-0472">Membrane</keyword>
<name>S8D8E0_9LAMI</name>
<dbReference type="PANTHER" id="PTHR31170">
    <property type="entry name" value="BNAC04G53230D PROTEIN"/>
    <property type="match status" value="1"/>
</dbReference>
<sequence>MSLTGSSELREAPEAGRGSADDETNTYEIPPCPDLPYPRELPHVYRVHQHLREVNPAAYEPNLIAIGPYHHGKEKTSMMEETKLQYLSSIFRRNDQVSWSELISLVAERRTEVIGTYSERVYISSQKFDTMMVVDACFIIELAFRYRDTDLAGIREPFWFREHDPIFQTDWIIDNVQRDLMVFENQIPFFILRIIYDEIKGSEDSTLSDLLLALFPFPEGRYSYKQRTEREPWRIDNLLDLIHGSLEPPQNDNLNGNCENISSWRLIGSATDLEEANIQFEKQENSSKSLFDIEFADGILRIPTIIIEDQTESFIRNLMAFELYRSWSDPNFITDYVVFLHCLINSSADAKLLQSKGIIMNRLGDNEAVASFLKTITVSITLPVPSNFRYTEIFQEINRFQDRKLNRYMAILRRDYFNSPWTISSFVAAVVLLVITFLSTIFTTMQTFKK</sequence>
<comment type="caution">
    <text evidence="3">The sequence shown here is derived from an EMBL/GenBank/DDBJ whole genome shotgun (WGS) entry which is preliminary data.</text>
</comment>
<dbReference type="Pfam" id="PF03140">
    <property type="entry name" value="DUF247"/>
    <property type="match status" value="1"/>
</dbReference>
<evidence type="ECO:0000313" key="4">
    <source>
        <dbReference type="Proteomes" id="UP000015453"/>
    </source>
</evidence>
<keyword evidence="2" id="KW-0812">Transmembrane</keyword>
<feature type="transmembrane region" description="Helical" evidence="2">
    <location>
        <begin position="421"/>
        <end position="442"/>
    </location>
</feature>
<evidence type="ECO:0000256" key="1">
    <source>
        <dbReference type="SAM" id="MobiDB-lite"/>
    </source>
</evidence>
<protein>
    <submittedName>
        <fullName evidence="3">Uncharacterized protein</fullName>
    </submittedName>
</protein>
<evidence type="ECO:0000313" key="3">
    <source>
        <dbReference type="EMBL" id="EPS58948.1"/>
    </source>
</evidence>
<accession>S8D8E0</accession>
<keyword evidence="4" id="KW-1185">Reference proteome</keyword>
<dbReference type="PANTHER" id="PTHR31170:SF25">
    <property type="entry name" value="BNAA09G04570D PROTEIN"/>
    <property type="match status" value="1"/>
</dbReference>
<gene>
    <name evidence="3" type="ORF">M569_15864</name>
</gene>
<dbReference type="OrthoDB" id="672127at2759"/>
<evidence type="ECO:0000256" key="2">
    <source>
        <dbReference type="SAM" id="Phobius"/>
    </source>
</evidence>
<dbReference type="Proteomes" id="UP000015453">
    <property type="component" value="Unassembled WGS sequence"/>
</dbReference>
<dbReference type="InterPro" id="IPR004158">
    <property type="entry name" value="DUF247_pln"/>
</dbReference>
<keyword evidence="2" id="KW-1133">Transmembrane helix</keyword>
<organism evidence="3 4">
    <name type="scientific">Genlisea aurea</name>
    <dbReference type="NCBI Taxonomy" id="192259"/>
    <lineage>
        <taxon>Eukaryota</taxon>
        <taxon>Viridiplantae</taxon>
        <taxon>Streptophyta</taxon>
        <taxon>Embryophyta</taxon>
        <taxon>Tracheophyta</taxon>
        <taxon>Spermatophyta</taxon>
        <taxon>Magnoliopsida</taxon>
        <taxon>eudicotyledons</taxon>
        <taxon>Gunneridae</taxon>
        <taxon>Pentapetalae</taxon>
        <taxon>asterids</taxon>
        <taxon>lamiids</taxon>
        <taxon>Lamiales</taxon>
        <taxon>Lentibulariaceae</taxon>
        <taxon>Genlisea</taxon>
    </lineage>
</organism>
<proteinExistence type="predicted"/>
<dbReference type="AlphaFoldDB" id="S8D8E0"/>
<dbReference type="EMBL" id="AUSU01008771">
    <property type="protein sequence ID" value="EPS58948.1"/>
    <property type="molecule type" value="Genomic_DNA"/>
</dbReference>
<reference evidence="3 4" key="1">
    <citation type="journal article" date="2013" name="BMC Genomics">
        <title>The miniature genome of a carnivorous plant Genlisea aurea contains a low number of genes and short non-coding sequences.</title>
        <authorList>
            <person name="Leushkin E.V."/>
            <person name="Sutormin R.A."/>
            <person name="Nabieva E.R."/>
            <person name="Penin A.A."/>
            <person name="Kondrashov A.S."/>
            <person name="Logacheva M.D."/>
        </authorList>
    </citation>
    <scope>NUCLEOTIDE SEQUENCE [LARGE SCALE GENOMIC DNA]</scope>
</reference>